<dbReference type="GO" id="GO:0000278">
    <property type="term" value="P:mitotic cell cycle"/>
    <property type="evidence" value="ECO:0007669"/>
    <property type="project" value="TreeGrafter"/>
</dbReference>
<comment type="caution">
    <text evidence="8">The sequence shown here is derived from an EMBL/GenBank/DDBJ whole genome shotgun (WGS) entry which is preliminary data.</text>
</comment>
<keyword evidence="9" id="KW-1185">Reference proteome</keyword>
<evidence type="ECO:0000256" key="3">
    <source>
        <dbReference type="ARBA" id="ARBA00022701"/>
    </source>
</evidence>
<dbReference type="Proteomes" id="UP001221757">
    <property type="component" value="Unassembled WGS sequence"/>
</dbReference>
<comment type="similarity">
    <text evidence="1 5">Belongs to the TUBGCP family.</text>
</comment>
<dbReference type="GO" id="GO:0007020">
    <property type="term" value="P:microtubule nucleation"/>
    <property type="evidence" value="ECO:0007669"/>
    <property type="project" value="InterPro"/>
</dbReference>
<name>A0AAD7BSS0_MYCRO</name>
<keyword evidence="4 5" id="KW-0206">Cytoskeleton</keyword>
<dbReference type="Gene3D" id="1.20.120.1900">
    <property type="entry name" value="Gamma-tubulin complex, C-terminal domain"/>
    <property type="match status" value="1"/>
</dbReference>
<dbReference type="GO" id="GO:0005816">
    <property type="term" value="C:spindle pole body"/>
    <property type="evidence" value="ECO:0007669"/>
    <property type="project" value="UniProtKB-ARBA"/>
</dbReference>
<comment type="subcellular location">
    <subcellularLocation>
        <location evidence="5">Cytoplasm</location>
        <location evidence="5">Cytoskeleton</location>
        <location evidence="5">Microtubule organizing center</location>
    </subcellularLocation>
</comment>
<dbReference type="GO" id="GO:0051225">
    <property type="term" value="P:spindle assembly"/>
    <property type="evidence" value="ECO:0007669"/>
    <property type="project" value="TreeGrafter"/>
</dbReference>
<dbReference type="GO" id="GO:0051321">
    <property type="term" value="P:meiotic cell cycle"/>
    <property type="evidence" value="ECO:0007669"/>
    <property type="project" value="TreeGrafter"/>
</dbReference>
<keyword evidence="3 5" id="KW-0493">Microtubule</keyword>
<dbReference type="GO" id="GO:0000922">
    <property type="term" value="C:spindle pole"/>
    <property type="evidence" value="ECO:0007669"/>
    <property type="project" value="InterPro"/>
</dbReference>
<evidence type="ECO:0000256" key="1">
    <source>
        <dbReference type="ARBA" id="ARBA00010337"/>
    </source>
</evidence>
<dbReference type="InterPro" id="IPR040457">
    <property type="entry name" value="GCP_C"/>
</dbReference>
<dbReference type="GO" id="GO:0005874">
    <property type="term" value="C:microtubule"/>
    <property type="evidence" value="ECO:0007669"/>
    <property type="project" value="UniProtKB-KW"/>
</dbReference>
<dbReference type="GO" id="GO:0043015">
    <property type="term" value="F:gamma-tubulin binding"/>
    <property type="evidence" value="ECO:0007669"/>
    <property type="project" value="InterPro"/>
</dbReference>
<dbReference type="PANTHER" id="PTHR19302:SF70">
    <property type="entry name" value="GAMMA-TUBULIN COMPLEX COMPONENT 6"/>
    <property type="match status" value="1"/>
</dbReference>
<evidence type="ECO:0000256" key="5">
    <source>
        <dbReference type="RuleBase" id="RU363050"/>
    </source>
</evidence>
<keyword evidence="2 5" id="KW-0963">Cytoplasm</keyword>
<protein>
    <recommendedName>
        <fullName evidence="5">Spindle pole body component</fullName>
    </recommendedName>
</protein>
<feature type="region of interest" description="Disordered" evidence="6">
    <location>
        <begin position="458"/>
        <end position="477"/>
    </location>
</feature>
<accession>A0AAD7BSS0</accession>
<organism evidence="8 9">
    <name type="scientific">Mycena rosella</name>
    <name type="common">Pink bonnet</name>
    <name type="synonym">Agaricus rosellus</name>
    <dbReference type="NCBI Taxonomy" id="1033263"/>
    <lineage>
        <taxon>Eukaryota</taxon>
        <taxon>Fungi</taxon>
        <taxon>Dikarya</taxon>
        <taxon>Basidiomycota</taxon>
        <taxon>Agaricomycotina</taxon>
        <taxon>Agaricomycetes</taxon>
        <taxon>Agaricomycetidae</taxon>
        <taxon>Agaricales</taxon>
        <taxon>Marasmiineae</taxon>
        <taxon>Mycenaceae</taxon>
        <taxon>Mycena</taxon>
    </lineage>
</organism>
<reference evidence="8" key="1">
    <citation type="submission" date="2023-03" db="EMBL/GenBank/DDBJ databases">
        <title>Massive genome expansion in bonnet fungi (Mycena s.s.) driven by repeated elements and novel gene families across ecological guilds.</title>
        <authorList>
            <consortium name="Lawrence Berkeley National Laboratory"/>
            <person name="Harder C.B."/>
            <person name="Miyauchi S."/>
            <person name="Viragh M."/>
            <person name="Kuo A."/>
            <person name="Thoen E."/>
            <person name="Andreopoulos B."/>
            <person name="Lu D."/>
            <person name="Skrede I."/>
            <person name="Drula E."/>
            <person name="Henrissat B."/>
            <person name="Morin E."/>
            <person name="Kohler A."/>
            <person name="Barry K."/>
            <person name="LaButti K."/>
            <person name="Morin E."/>
            <person name="Salamov A."/>
            <person name="Lipzen A."/>
            <person name="Mereny Z."/>
            <person name="Hegedus B."/>
            <person name="Baldrian P."/>
            <person name="Stursova M."/>
            <person name="Weitz H."/>
            <person name="Taylor A."/>
            <person name="Grigoriev I.V."/>
            <person name="Nagy L.G."/>
            <person name="Martin F."/>
            <person name="Kauserud H."/>
        </authorList>
    </citation>
    <scope>NUCLEOTIDE SEQUENCE</scope>
    <source>
        <strain evidence="8">CBHHK067</strain>
    </source>
</reference>
<evidence type="ECO:0000259" key="7">
    <source>
        <dbReference type="Pfam" id="PF04130"/>
    </source>
</evidence>
<feature type="non-terminal residue" evidence="8">
    <location>
        <position position="1"/>
    </location>
</feature>
<dbReference type="InterPro" id="IPR042241">
    <property type="entry name" value="GCP_C_sf"/>
</dbReference>
<dbReference type="PANTHER" id="PTHR19302">
    <property type="entry name" value="GAMMA TUBULIN COMPLEX PROTEIN"/>
    <property type="match status" value="1"/>
</dbReference>
<evidence type="ECO:0000313" key="9">
    <source>
        <dbReference type="Proteomes" id="UP001221757"/>
    </source>
</evidence>
<dbReference type="GO" id="GO:0000930">
    <property type="term" value="C:gamma-tubulin complex"/>
    <property type="evidence" value="ECO:0007669"/>
    <property type="project" value="TreeGrafter"/>
</dbReference>
<dbReference type="GO" id="GO:0031122">
    <property type="term" value="P:cytoplasmic microtubule organization"/>
    <property type="evidence" value="ECO:0007669"/>
    <property type="project" value="TreeGrafter"/>
</dbReference>
<evidence type="ECO:0000313" key="8">
    <source>
        <dbReference type="EMBL" id="KAJ7629880.1"/>
    </source>
</evidence>
<feature type="domain" description="Gamma tubulin complex component C-terminal" evidence="7">
    <location>
        <begin position="569"/>
        <end position="899"/>
    </location>
</feature>
<sequence>MSLLFRLPSLRDDSDESTSQAVLPEFKPRFFIPPILERPQNPIMDTLKLHTPPAPVPTPVRLGLPTELASLTFDVQPASLPKLNDAIWADALKDGPRSEILSWDALRPNYPGRPPPSAFISEQENLVFAAARYYVQPPINDPGTELKYVGQRELLTALKMTVLGISSPLHIWDPVSETFIQIVAQKGTHGILLVDDKDEVVSGSVISRFLNIGTLLRRLEILLASLRSRFAKEGPTIHAFTHALSTVISFLRESLARCSPLEDDISVTLTAVWCQYERYEEILVALSALCGRDWHTPPRHYTMLDHTPINLISLLYDHLHTHVERQSPTMVIAVVAFVLTSTSCEYFQQLSRSVGFGGDSGVRRPARVVGEQNDQYALDASDDGVEERDELDGIGDAFPAFFPSKLVDVLPAAQKSLVLLRAAEPDHPLLRVPPVRCIIEWFWTWAEIEAAWNGEDVKPAPARDVPPVEDRPSHNSEGEAGLAQFRIFDLEPGGHFGHSLLDAKHTLTPISALQAFVDAFPAALPPITPSLAHLTDLVFAPLLRHASTLSSALLALFLSPAAPLQFKPHMELLHAYLLLGAPPFKSRLAAALFSDSEGYAADEPVPTSLRGVRRKGAEKRGAQTWPVGLSLSLLERETWPPVGADLSFFLRTVIVDSFEVPGEHLAEGDVTSSGRETFWVEAERRLGFAIRNLPTGPGHDQWLNPLSLDFLYMDYKAPHPLDILITPEILSKYQRMFTYLLRIMRVEHALSAVFRMCRPASRPLFPTFTPSNKLLMHLRFIMQAFISTLSEYVFDTAIGGNVGPFLARLALPTDAPSFAFPDVFALARAHAALMDDVLSACLLRSGQRAAGELVRQALEMVLELAVLVGELRTGRMQEYRAAPVLADLAGRFRAKMGALV</sequence>
<dbReference type="EMBL" id="JARKIE010000527">
    <property type="protein sequence ID" value="KAJ7629880.1"/>
    <property type="molecule type" value="Genomic_DNA"/>
</dbReference>
<dbReference type="AlphaFoldDB" id="A0AAD7BSS0"/>
<proteinExistence type="inferred from homology"/>
<dbReference type="Pfam" id="PF04130">
    <property type="entry name" value="GCP_C_terminal"/>
    <property type="match status" value="1"/>
</dbReference>
<evidence type="ECO:0000256" key="4">
    <source>
        <dbReference type="ARBA" id="ARBA00023212"/>
    </source>
</evidence>
<dbReference type="InterPro" id="IPR007259">
    <property type="entry name" value="GCP"/>
</dbReference>
<gene>
    <name evidence="8" type="ORF">B0H17DRAFT_962599</name>
</gene>
<evidence type="ECO:0000256" key="6">
    <source>
        <dbReference type="SAM" id="MobiDB-lite"/>
    </source>
</evidence>
<feature type="compositionally biased region" description="Basic and acidic residues" evidence="6">
    <location>
        <begin position="466"/>
        <end position="477"/>
    </location>
</feature>
<evidence type="ECO:0000256" key="2">
    <source>
        <dbReference type="ARBA" id="ARBA00022490"/>
    </source>
</evidence>
<dbReference type="GO" id="GO:0051011">
    <property type="term" value="F:microtubule minus-end binding"/>
    <property type="evidence" value="ECO:0007669"/>
    <property type="project" value="TreeGrafter"/>
</dbReference>